<dbReference type="VEuPathDB" id="TriTrypDB:LPAL13_270033700"/>
<dbReference type="AlphaFoldDB" id="A0A088RUT9"/>
<evidence type="ECO:0000313" key="1">
    <source>
        <dbReference type="EMBL" id="AIN99635.2"/>
    </source>
</evidence>
<dbReference type="OrthoDB" id="273844at2759"/>
<organism evidence="1 2">
    <name type="scientific">Leishmania panamensis</name>
    <dbReference type="NCBI Taxonomy" id="5679"/>
    <lineage>
        <taxon>Eukaryota</taxon>
        <taxon>Discoba</taxon>
        <taxon>Euglenozoa</taxon>
        <taxon>Kinetoplastea</taxon>
        <taxon>Metakinetoplastina</taxon>
        <taxon>Trypanosomatida</taxon>
        <taxon>Trypanosomatidae</taxon>
        <taxon>Leishmaniinae</taxon>
        <taxon>Leishmania</taxon>
        <taxon>Leishmania guyanensis species complex</taxon>
    </lineage>
</organism>
<reference evidence="1 2" key="1">
    <citation type="journal article" date="2015" name="Sci. Rep.">
        <title>The genome of Leishmania panamensis: insights into genomics of the L. (Viannia) subgenus.</title>
        <authorList>
            <person name="Llanes A."/>
            <person name="Restrepo C.M."/>
            <person name="Vecchio G.D."/>
            <person name="Anguizola F.J."/>
            <person name="Lleonart R."/>
        </authorList>
    </citation>
    <scope>NUCLEOTIDE SEQUENCE [LARGE SCALE GENOMIC DNA]</scope>
    <source>
        <strain evidence="1 2">MHOM/PA/94/PSC-1</strain>
    </source>
</reference>
<dbReference type="eggNOG" id="ENOG502S67Z">
    <property type="taxonomic scope" value="Eukaryota"/>
</dbReference>
<sequence length="440" mass="47546">MQHRTRPRPAPSSTEASPPSLKRQDAATRSAQLTSLFDRPSGPVPKVRQGAHLSEDCADGLTGEGVKGVLSPTLLSRRLLPSTSAPLSHPAGGISSSSTGGAVLRSGGVPVLPTNSCGLPHFFSEQSRAVLSVEITSAEIQRTLQQLHHDLDFHAKRRIEAGRDAGCYLASAPRFHPSADSTSVTLLTGEVTDTQQRRMVEVDTLSEAANIQRARAAAADEGASDDQSVEDYGVDCEVPPLTSDSRLADEVAAIAVCLAKMKESAGVMYDTEAAASSTSVAPWWSSALGMRDMKVSVARLDYHAHSALSWSHRSREQLLLQAVMLNNASAATREQLFQQQNRLQEFQARLSDGQQAATQLQADIAQYQARVQAEMARRAALQEELRLCAQERGLVDPAERNPLKAELALLLEEREWPSHTLKRDASVVLGWLHSVSTALE</sequence>
<protein>
    <submittedName>
        <fullName evidence="1">Uncharacterized protein</fullName>
    </submittedName>
</protein>
<dbReference type="RefSeq" id="XP_010700342.1">
    <property type="nucleotide sequence ID" value="XM_010702040.1"/>
</dbReference>
<name>A0A088RUT9_LEIPA</name>
<proteinExistence type="predicted"/>
<evidence type="ECO:0000313" key="2">
    <source>
        <dbReference type="Proteomes" id="UP000063063"/>
    </source>
</evidence>
<keyword evidence="2" id="KW-1185">Reference proteome</keyword>
<dbReference type="VEuPathDB" id="TriTrypDB:LPMP_272570"/>
<accession>A0A088RUT9</accession>
<dbReference type="KEGG" id="lpan:LPMP_272570"/>
<gene>
    <name evidence="1" type="ORF">LPMP_272570</name>
</gene>
<dbReference type="EMBL" id="CP009396">
    <property type="protein sequence ID" value="AIN99635.2"/>
    <property type="molecule type" value="Genomic_DNA"/>
</dbReference>
<dbReference type="GeneID" id="22576434"/>
<dbReference type="Proteomes" id="UP000063063">
    <property type="component" value="Chromosome 27"/>
</dbReference>